<dbReference type="PANTHER" id="PTHR39338:SF7">
    <property type="entry name" value="BLL6692 PROTEIN"/>
    <property type="match status" value="1"/>
</dbReference>
<dbReference type="PANTHER" id="PTHR39338">
    <property type="entry name" value="BLL5662 PROTEIN-RELATED"/>
    <property type="match status" value="1"/>
</dbReference>
<sequence>MLLMDSGGSMDSYSSLCASLFQAVSKSNHFRDLKVYYFHNCIKTHLYTTPRISYRESLKTDWVLNNLDGEYRVIIVGDALMDSSELMGSGYFAYKRDVPSGLQWLRRFKERYRHLVWLTPEDNDSLANTFWGESYLILKREVDMHTLTVENLTSVIKKLMVAR</sequence>
<reference evidence="1" key="1">
    <citation type="submission" date="2016-04" db="EMBL/GenBank/DDBJ databases">
        <authorList>
            <person name="Evans L.H."/>
            <person name="Alamgir A."/>
            <person name="Owens N."/>
            <person name="Weber N.D."/>
            <person name="Virtaneva K."/>
            <person name="Barbian K."/>
            <person name="Babar A."/>
            <person name="Rosenke K."/>
        </authorList>
    </citation>
    <scope>NUCLEOTIDE SEQUENCE</scope>
    <source>
        <strain evidence="1">86</strain>
    </source>
</reference>
<evidence type="ECO:0008006" key="2">
    <source>
        <dbReference type="Google" id="ProtNLM"/>
    </source>
</evidence>
<name>A0A212KFY3_9DELT</name>
<organism evidence="1">
    <name type="scientific">uncultured delta proteobacterium</name>
    <dbReference type="NCBI Taxonomy" id="34034"/>
    <lineage>
        <taxon>Bacteria</taxon>
        <taxon>Deltaproteobacteria</taxon>
        <taxon>environmental samples</taxon>
    </lineage>
</organism>
<gene>
    <name evidence="1" type="ORF">KL86DPRO_60233</name>
</gene>
<evidence type="ECO:0000313" key="1">
    <source>
        <dbReference type="EMBL" id="SBW10630.1"/>
    </source>
</evidence>
<protein>
    <recommendedName>
        <fullName evidence="2">VWA containing CoxE family protein</fullName>
    </recommendedName>
</protein>
<dbReference type="EMBL" id="FLUQ01000006">
    <property type="protein sequence ID" value="SBW10630.1"/>
    <property type="molecule type" value="Genomic_DNA"/>
</dbReference>
<proteinExistence type="predicted"/>
<accession>A0A212KFY3</accession>
<dbReference type="AlphaFoldDB" id="A0A212KFY3"/>